<accession>H0HYZ6</accession>
<name>H0HYZ6_9HYPH</name>
<dbReference type="Proteomes" id="UP000003250">
    <property type="component" value="Unassembled WGS sequence"/>
</dbReference>
<protein>
    <submittedName>
        <fullName evidence="1">Uncharacterized protein</fullName>
    </submittedName>
</protein>
<gene>
    <name evidence="1" type="ORF">MAXJ12_27153</name>
</gene>
<evidence type="ECO:0000313" key="2">
    <source>
        <dbReference type="Proteomes" id="UP000003250"/>
    </source>
</evidence>
<proteinExistence type="predicted"/>
<dbReference type="PATRIC" id="fig|1107882.3.peg.5257"/>
<evidence type="ECO:0000313" key="1">
    <source>
        <dbReference type="EMBL" id="EHK54048.1"/>
    </source>
</evidence>
<organism evidence="1 2">
    <name type="scientific">Mesorhizobium alhagi CCNWXJ12-2</name>
    <dbReference type="NCBI Taxonomy" id="1107882"/>
    <lineage>
        <taxon>Bacteria</taxon>
        <taxon>Pseudomonadati</taxon>
        <taxon>Pseudomonadota</taxon>
        <taxon>Alphaproteobacteria</taxon>
        <taxon>Hyphomicrobiales</taxon>
        <taxon>Phyllobacteriaceae</taxon>
        <taxon>Allomesorhizobium</taxon>
    </lineage>
</organism>
<dbReference type="EMBL" id="AHAM01000238">
    <property type="protein sequence ID" value="EHK54048.1"/>
    <property type="molecule type" value="Genomic_DNA"/>
</dbReference>
<keyword evidence="2" id="KW-1185">Reference proteome</keyword>
<reference evidence="1 2" key="1">
    <citation type="journal article" date="2012" name="J. Bacteriol.">
        <title>Draft Genome Sequence of Mesorhizobium alhagi CCNWXJ12-2T, a Novel Salt-Resistant Species Isolated from the Desert of Northwestern China.</title>
        <authorList>
            <person name="Zhou M."/>
            <person name="Chen W."/>
            <person name="Chen H."/>
            <person name="Wei G."/>
        </authorList>
    </citation>
    <scope>NUCLEOTIDE SEQUENCE [LARGE SCALE GENOMIC DNA]</scope>
    <source>
        <strain evidence="1 2">CCNWXJ12-2</strain>
    </source>
</reference>
<sequence>MQEAHPRAPAEACNMTSRTTQTVIHFSLDFRLPGFDAPQPAGDYRVDHDEELVEGASRFAWRRVGAFIHLPAIAIRASTQQMVPINPADLEAALAKDLEQS</sequence>
<dbReference type="AlphaFoldDB" id="H0HYZ6"/>